<dbReference type="InterPro" id="IPR027417">
    <property type="entry name" value="P-loop_NTPase"/>
</dbReference>
<evidence type="ECO:0008006" key="3">
    <source>
        <dbReference type="Google" id="ProtNLM"/>
    </source>
</evidence>
<proteinExistence type="predicted"/>
<dbReference type="PATRIC" id="fig|1136941.3.peg.4078"/>
<reference evidence="1 2" key="2">
    <citation type="journal article" date="2017" name="Int. J. Syst. Evol. Microbiol.">
        <title>Gordonia phthalatica sp. nov., a di-n-butyl phthalate-degrading bacterium isolated from activated sludge.</title>
        <authorList>
            <person name="Jin D."/>
            <person name="Kong X."/>
            <person name="Jia M."/>
            <person name="Yu X."/>
            <person name="Wang X."/>
            <person name="Zhuang X."/>
            <person name="Deng Y."/>
            <person name="Bai Z."/>
        </authorList>
    </citation>
    <scope>NUCLEOTIDE SEQUENCE [LARGE SCALE GENOMIC DNA]</scope>
    <source>
        <strain evidence="1 2">QH-11</strain>
    </source>
</reference>
<keyword evidence="2" id="KW-1185">Reference proteome</keyword>
<evidence type="ECO:0000313" key="2">
    <source>
        <dbReference type="Proteomes" id="UP000063789"/>
    </source>
</evidence>
<dbReference type="Proteomes" id="UP000063789">
    <property type="component" value="Chromosome"/>
</dbReference>
<accession>A0A0N9NCY0</accession>
<dbReference type="EMBL" id="CP011853">
    <property type="protein sequence ID" value="ALG86338.1"/>
    <property type="molecule type" value="Genomic_DNA"/>
</dbReference>
<name>A0A0N9NCY0_9ACTN</name>
<dbReference type="AlphaFoldDB" id="A0A0N9NCY0"/>
<dbReference type="STRING" id="1136941.ACH46_19915"/>
<evidence type="ECO:0000313" key="1">
    <source>
        <dbReference type="EMBL" id="ALG86338.1"/>
    </source>
</evidence>
<dbReference type="SUPFAM" id="SSF52540">
    <property type="entry name" value="P-loop containing nucleoside triphosphate hydrolases"/>
    <property type="match status" value="1"/>
</dbReference>
<dbReference type="KEGG" id="goq:ACH46_19915"/>
<sequence>MTDHHDAAPDAMAVVARGISQKGPWGRVYGPLDLDIPAGGLTILRAEAGAGRTALQMTLAGRMKPNAGTLDVLGRTKAKDIFAVSTLAGMSALDDVYASVRVVDLLTEKVRWDARWYRIIGKATEADLERICRPVFGDLPLPALGDYVEELSELDGLLLRVALANSKALPFLVVGNVDQVTSDENHRILISRLVELGRNQTVLTTTVNPVDPALGYRALIDVPSMLPAGAATEPIVRTDVQGEN</sequence>
<organism evidence="1 2">
    <name type="scientific">Gordonia phthalatica</name>
    <dbReference type="NCBI Taxonomy" id="1136941"/>
    <lineage>
        <taxon>Bacteria</taxon>
        <taxon>Bacillati</taxon>
        <taxon>Actinomycetota</taxon>
        <taxon>Actinomycetes</taxon>
        <taxon>Mycobacteriales</taxon>
        <taxon>Gordoniaceae</taxon>
        <taxon>Gordonia</taxon>
    </lineage>
</organism>
<dbReference type="RefSeq" id="WP_062394542.1">
    <property type="nucleotide sequence ID" value="NZ_CP011853.1"/>
</dbReference>
<dbReference type="Gene3D" id="3.40.50.300">
    <property type="entry name" value="P-loop containing nucleotide triphosphate hydrolases"/>
    <property type="match status" value="1"/>
</dbReference>
<dbReference type="OrthoDB" id="4927383at2"/>
<reference evidence="2" key="1">
    <citation type="submission" date="2015-06" db="EMBL/GenBank/DDBJ databases">
        <title>Complete genome sequence and metabolic analysis of phthalate degradation pathway in Gordonia sp. QH-11.</title>
        <authorList>
            <person name="Jin D."/>
            <person name="Kong X."/>
            <person name="Bai Z."/>
        </authorList>
    </citation>
    <scope>NUCLEOTIDE SEQUENCE [LARGE SCALE GENOMIC DNA]</scope>
    <source>
        <strain evidence="2">QH-11</strain>
    </source>
</reference>
<protein>
    <recommendedName>
        <fullName evidence="3">ABC transporter domain-containing protein</fullName>
    </recommendedName>
</protein>
<gene>
    <name evidence="1" type="ORF">ACH46_19915</name>
</gene>